<dbReference type="InterPro" id="IPR056535">
    <property type="entry name" value="TPR_NUP160_M"/>
</dbReference>
<dbReference type="Pfam" id="PF23354">
    <property type="entry name" value="TPR_NUP160_120_M"/>
    <property type="match status" value="1"/>
</dbReference>
<comment type="subcellular location">
    <subcellularLocation>
        <location evidence="1">Nucleus</location>
    </subcellularLocation>
</comment>
<feature type="domain" description="NUP160 C-terminal TPR" evidence="6">
    <location>
        <begin position="1368"/>
        <end position="1447"/>
    </location>
</feature>
<dbReference type="Proteomes" id="UP001150907">
    <property type="component" value="Unassembled WGS sequence"/>
</dbReference>
<dbReference type="EMBL" id="JANBQF010000063">
    <property type="protein sequence ID" value="KAJ2006366.1"/>
    <property type="molecule type" value="Genomic_DNA"/>
</dbReference>
<dbReference type="GO" id="GO:0005643">
    <property type="term" value="C:nuclear pore"/>
    <property type="evidence" value="ECO:0007669"/>
    <property type="project" value="UniProtKB-ARBA"/>
</dbReference>
<comment type="caution">
    <text evidence="8">The sequence shown here is derived from an EMBL/GenBank/DDBJ whole genome shotgun (WGS) entry which is preliminary data.</text>
</comment>
<feature type="domain" description="NUP160 middle TPR" evidence="7">
    <location>
        <begin position="1100"/>
        <end position="1328"/>
    </location>
</feature>
<keyword evidence="2" id="KW-0813">Transport</keyword>
<evidence type="ECO:0000256" key="2">
    <source>
        <dbReference type="ARBA" id="ARBA00022448"/>
    </source>
</evidence>
<dbReference type="InterPro" id="IPR021717">
    <property type="entry name" value="Nucleoporin_Nup160"/>
</dbReference>
<dbReference type="InterPro" id="IPR059141">
    <property type="entry name" value="Beta-prop_Nup120_160"/>
</dbReference>
<dbReference type="Pfam" id="PF23347">
    <property type="entry name" value="TPR_Nup160_C"/>
    <property type="match status" value="1"/>
</dbReference>
<evidence type="ECO:0000259" key="5">
    <source>
        <dbReference type="Pfam" id="PF11715"/>
    </source>
</evidence>
<evidence type="ECO:0000259" key="6">
    <source>
        <dbReference type="Pfam" id="PF23347"/>
    </source>
</evidence>
<proteinExistence type="predicted"/>
<evidence type="ECO:0000256" key="1">
    <source>
        <dbReference type="ARBA" id="ARBA00004123"/>
    </source>
</evidence>
<reference evidence="8" key="1">
    <citation type="submission" date="2022-07" db="EMBL/GenBank/DDBJ databases">
        <title>Phylogenomic reconstructions and comparative analyses of Kickxellomycotina fungi.</title>
        <authorList>
            <person name="Reynolds N.K."/>
            <person name="Stajich J.E."/>
            <person name="Barry K."/>
            <person name="Grigoriev I.V."/>
            <person name="Crous P."/>
            <person name="Smith M.E."/>
        </authorList>
    </citation>
    <scope>NUCLEOTIDE SEQUENCE</scope>
    <source>
        <strain evidence="8">IMI 214461</strain>
    </source>
</reference>
<gene>
    <name evidence="8" type="ORF">H4R26_001410</name>
</gene>
<dbReference type="OrthoDB" id="67716at2759"/>
<keyword evidence="3" id="KW-0539">Nucleus</keyword>
<sequence>MVASDSEATGVASGTSTAQLQLYQTVPLHVDNLYPYSSFLPFHTVPSPSGAVGLSTRGSCGGYQEQLAAHLGGHVKSSVYTLRTRPDTCIQWRILSDRKHLELRPLRWVNSSEGGAENDEMLASVTSTWCFDSALLDSVVIADEEDVQGQTQVSVTVCSRDGVVYRLSFASAWEISSESVDVNACTSWYTVEWSHDAAGRVANGRMPTVFDGLGGDTVVVGCEDTALVWIRWGEDSDYVRGDLHGYVSESVSSGSGILKTVKDFIPRMLRRGASGAGGIDFESGLVSFALTQVLDGRVQYAVTLGRDRKLRFWPSNQSSACQHVETMPQLDVLGSPIAVDPHGPQPPPIEGGGGSVSRNYVRIISHSAGTDSVDSGMEASDDSRVFGVMVFVPDEATPYFTLLQVTVDENGRLFEVQTVMYKVCKAANGGSQLMADDELVDFQISRHDEVVATLIEGPNGQAVEEDMACPYWTLWALWERSQEAVLTHTYFSLRGGELADRDAQATNGSGGRFWFEGHPVLGERWYTTLSPQQAMRPGSDGPQIKYIEARLSKKAGDGEGERDDNNSSNDDESDGGSSSAVVQAAEISRAFLDHLFHPTRFDRGVLGHALALYSESARDRGFGVAEATGDAEFLGAGLRVRVAKVVGSFLRVSSSGKTGALLVGEYQRSLFTEWKRYTTLCARIQRTGNAPKSLSLCGPTSMVCVVASNSIGVQQAAGVVEWMHALSERDPAASVLLSAPSHIVGAQYGDMVLGEGNARTEVARLLAVSSYLSGAMAADRLWGLAEDLSSGEMLVSYETRAAELFERYAAESITGRQIRHAARLLGLCGSAGDTIGEILRALRVQTVASEGEDEEPQWFKSSASMDGLFVSAFALSGNARYEVARDIALLGICIAYHREAFSANLVGSIAAVLSGSAKAVRLCGVAQWVSSQSFGGVQQAGGEGCVDVDGDGEGAEKSEEDAAVVDGFLRKFSVLNINHGRDAAGAHGADQAGLKQQPQPQSASGSGGVFVYSVLHDVVQRGYGLRFSGRSGAFGDMVGEGVDQIYGAMGLAPAWAGGDGGDSEASEAEDGVVQFCSRVARTAACYDHVAEGVLRRVGKSAAWSYVSGLVALRQRDYAAAGDYLNSAAAGGGAIGALEPVLAAGASASVVDAASYFDHVTELFEAARQFGAAARFGRRALEAADDGRAGGAARTSRRWFRLFHAELSRGAYEDAYVAMMATSDAEQQVDSLRHLVGVLCERADGVALLCRLGFAGQQAEVEQSLLFKARHSDVAARPCYYKILYAFHVYRGNFRNAASAMYQYARRLGGGNLAEQARALLACSNALRLVDAQHAWVVVGRAGPPRKRARTGGDDVGGGDDVDIVSDVDVRREHALCAARLALGAAYGAAGAADASAGDVVALHVRAGRFDAALGFAAAFGLARAPVLAALARTCVEAGGGGADAWQQLRRHVRDADHGARLAVAAEVLRAGADADAALPPWLAEPLLRACPHDLVRLCLREARASDAAEFLLLHIAALRSRPAPACASRALWLPYRLVDQTAAILAQAAARFDAAIASIRRARRAVPADAPADAARLKQLHASYRARRAALLRLHAALRDACDQHMAFASRESRDLAEPQAG</sequence>
<keyword evidence="9" id="KW-1185">Reference proteome</keyword>
<evidence type="ECO:0008006" key="10">
    <source>
        <dbReference type="Google" id="ProtNLM"/>
    </source>
</evidence>
<organism evidence="8 9">
    <name type="scientific">Coemansia thaxteri</name>
    <dbReference type="NCBI Taxonomy" id="2663907"/>
    <lineage>
        <taxon>Eukaryota</taxon>
        <taxon>Fungi</taxon>
        <taxon>Fungi incertae sedis</taxon>
        <taxon>Zoopagomycota</taxon>
        <taxon>Kickxellomycotina</taxon>
        <taxon>Kickxellomycetes</taxon>
        <taxon>Kickxellales</taxon>
        <taxon>Kickxellaceae</taxon>
        <taxon>Coemansia</taxon>
    </lineage>
</organism>
<accession>A0A9W8EKI4</accession>
<feature type="region of interest" description="Disordered" evidence="4">
    <location>
        <begin position="552"/>
        <end position="579"/>
    </location>
</feature>
<dbReference type="InterPro" id="IPR056536">
    <property type="entry name" value="TPR_NUP160_C"/>
</dbReference>
<evidence type="ECO:0000259" key="7">
    <source>
        <dbReference type="Pfam" id="PF23354"/>
    </source>
</evidence>
<feature type="compositionally biased region" description="Basic and acidic residues" evidence="4">
    <location>
        <begin position="552"/>
        <end position="565"/>
    </location>
</feature>
<protein>
    <recommendedName>
        <fullName evidence="10">Nuclear pore complex protein Nup160</fullName>
    </recommendedName>
</protein>
<dbReference type="PANTHER" id="PTHR21286">
    <property type="entry name" value="NUCLEAR PORE COMPLEX PROTEIN NUP160"/>
    <property type="match status" value="1"/>
</dbReference>
<name>A0A9W8EKI4_9FUNG</name>
<dbReference type="PANTHER" id="PTHR21286:SF0">
    <property type="entry name" value="NUCLEAR PORE COMPLEX PROTEIN NUP160"/>
    <property type="match status" value="1"/>
</dbReference>
<evidence type="ECO:0000256" key="3">
    <source>
        <dbReference type="ARBA" id="ARBA00023242"/>
    </source>
</evidence>
<evidence type="ECO:0000313" key="9">
    <source>
        <dbReference type="Proteomes" id="UP001150907"/>
    </source>
</evidence>
<evidence type="ECO:0000256" key="4">
    <source>
        <dbReference type="SAM" id="MobiDB-lite"/>
    </source>
</evidence>
<dbReference type="GO" id="GO:0017056">
    <property type="term" value="F:structural constituent of nuclear pore"/>
    <property type="evidence" value="ECO:0007669"/>
    <property type="project" value="TreeGrafter"/>
</dbReference>
<feature type="domain" description="Nucleoporin Nup120/160 beta-propeller" evidence="5">
    <location>
        <begin position="89"/>
        <end position="713"/>
    </location>
</feature>
<evidence type="ECO:0000313" key="8">
    <source>
        <dbReference type="EMBL" id="KAJ2006366.1"/>
    </source>
</evidence>
<dbReference type="Pfam" id="PF11715">
    <property type="entry name" value="Beta-prop_Nup120_160"/>
    <property type="match status" value="1"/>
</dbReference>